<dbReference type="Gene3D" id="3.40.50.720">
    <property type="entry name" value="NAD(P)-binding Rossmann-like Domain"/>
    <property type="match status" value="1"/>
</dbReference>
<dbReference type="SMART" id="SM00822">
    <property type="entry name" value="PKS_KR"/>
    <property type="match status" value="1"/>
</dbReference>
<dbReference type="Proteomes" id="UP000249818">
    <property type="component" value="Chromosome BARAN1"/>
</dbReference>
<accession>A0A2X3KIA7</accession>
<evidence type="ECO:0000313" key="5">
    <source>
        <dbReference type="EMBL" id="SQD92311.1"/>
    </source>
</evidence>
<dbReference type="InterPro" id="IPR002347">
    <property type="entry name" value="SDR_fam"/>
</dbReference>
<gene>
    <name evidence="5" type="ORF">BARAN1_0286</name>
</gene>
<reference evidence="6" key="1">
    <citation type="submission" date="2018-05" db="EMBL/GenBank/DDBJ databases">
        <authorList>
            <person name="Hao L."/>
        </authorList>
    </citation>
    <scope>NUCLEOTIDE SEQUENCE [LARGE SCALE GENOMIC DNA]</scope>
</reference>
<comment type="similarity">
    <text evidence="1">Belongs to the short-chain dehydrogenases/reductases (SDR) family.</text>
</comment>
<name>A0A2X3KIA7_9BACT</name>
<dbReference type="InterPro" id="IPR036291">
    <property type="entry name" value="NAD(P)-bd_dom_sf"/>
</dbReference>
<sequence length="270" mass="28891">MDAGLQDQVVLVTGASGGIGGAAARLFDREGAHLVLHGHQNLAALTALQGELVGESLVVSADLTEEEGVEHLFRKALDRFRKVDILIANAGIWPPAEEPIHRMSLDRWQQTIATDLTSVFLCARAFFRVLERTKPEAAALVIVGSTAAVFGEEGHADYAAAKAGITYGLTRSLKNEIVRIVPRGRVNAVCPGWARTSMSAAGLSDPAHVARVLQTRALLRIAQPEDIAHAILFLSSDRLAGHITGEVLTVAGGMEGRLLHLPEEIDPRRA</sequence>
<evidence type="ECO:0000313" key="6">
    <source>
        <dbReference type="Proteomes" id="UP000249818"/>
    </source>
</evidence>
<dbReference type="PANTHER" id="PTHR24321">
    <property type="entry name" value="DEHYDROGENASES, SHORT CHAIN"/>
    <property type="match status" value="1"/>
</dbReference>
<evidence type="ECO:0000259" key="4">
    <source>
        <dbReference type="SMART" id="SM00822"/>
    </source>
</evidence>
<dbReference type="EMBL" id="LS483254">
    <property type="protein sequence ID" value="SQD92311.1"/>
    <property type="molecule type" value="Genomic_DNA"/>
</dbReference>
<proteinExistence type="inferred from homology"/>
<dbReference type="RefSeq" id="WP_122030547.1">
    <property type="nucleotide sequence ID" value="NZ_LS483254.1"/>
</dbReference>
<evidence type="ECO:0000256" key="1">
    <source>
        <dbReference type="ARBA" id="ARBA00006484"/>
    </source>
</evidence>
<dbReference type="SUPFAM" id="SSF51735">
    <property type="entry name" value="NAD(P)-binding Rossmann-fold domains"/>
    <property type="match status" value="1"/>
</dbReference>
<dbReference type="InterPro" id="IPR057326">
    <property type="entry name" value="KR_dom"/>
</dbReference>
<feature type="domain" description="Ketoreductase" evidence="4">
    <location>
        <begin position="8"/>
        <end position="209"/>
    </location>
</feature>
<keyword evidence="2" id="KW-0560">Oxidoreductase</keyword>
<organism evidence="5 6">
    <name type="scientific">Candidatus Bipolaricaulis anaerobius</name>
    <dbReference type="NCBI Taxonomy" id="2026885"/>
    <lineage>
        <taxon>Bacteria</taxon>
        <taxon>Candidatus Bipolaricaulota</taxon>
        <taxon>Candidatus Bipolaricaulia</taxon>
        <taxon>Candidatus Bipolaricaulales</taxon>
        <taxon>Candidatus Bipolaricaulaceae</taxon>
        <taxon>Candidatus Bipolaricaulis</taxon>
    </lineage>
</organism>
<keyword evidence="3" id="KW-0520">NAD</keyword>
<keyword evidence="6" id="KW-1185">Reference proteome</keyword>
<dbReference type="PRINTS" id="PR00081">
    <property type="entry name" value="GDHRDH"/>
</dbReference>
<dbReference type="PANTHER" id="PTHR24321:SF8">
    <property type="entry name" value="ESTRADIOL 17-BETA-DEHYDROGENASE 8-RELATED"/>
    <property type="match status" value="1"/>
</dbReference>
<evidence type="ECO:0000256" key="2">
    <source>
        <dbReference type="ARBA" id="ARBA00023002"/>
    </source>
</evidence>
<dbReference type="FunFam" id="3.40.50.720:FF:000084">
    <property type="entry name" value="Short-chain dehydrogenase reductase"/>
    <property type="match status" value="1"/>
</dbReference>
<dbReference type="KEGG" id="bana:BARAN1_0286"/>
<dbReference type="OrthoDB" id="286404at2"/>
<dbReference type="AlphaFoldDB" id="A0A2X3KIA7"/>
<dbReference type="GO" id="GO:0016491">
    <property type="term" value="F:oxidoreductase activity"/>
    <property type="evidence" value="ECO:0007669"/>
    <property type="project" value="UniProtKB-KW"/>
</dbReference>
<dbReference type="Pfam" id="PF13561">
    <property type="entry name" value="adh_short_C2"/>
    <property type="match status" value="1"/>
</dbReference>
<protein>
    <recommendedName>
        <fullName evidence="4">Ketoreductase domain-containing protein</fullName>
    </recommendedName>
</protein>
<evidence type="ECO:0000256" key="3">
    <source>
        <dbReference type="ARBA" id="ARBA00023027"/>
    </source>
</evidence>